<dbReference type="EMBL" id="MTYH01000076">
    <property type="protein sequence ID" value="PNP39725.1"/>
    <property type="molecule type" value="Genomic_DNA"/>
</dbReference>
<accession>A0A2K0T2H3</accession>
<comment type="caution">
    <text evidence="2">The sequence shown here is derived from an EMBL/GenBank/DDBJ whole genome shotgun (WGS) entry which is preliminary data.</text>
</comment>
<organism evidence="2 3">
    <name type="scientific">Trichoderma gamsii</name>
    <dbReference type="NCBI Taxonomy" id="398673"/>
    <lineage>
        <taxon>Eukaryota</taxon>
        <taxon>Fungi</taxon>
        <taxon>Dikarya</taxon>
        <taxon>Ascomycota</taxon>
        <taxon>Pezizomycotina</taxon>
        <taxon>Sordariomycetes</taxon>
        <taxon>Hypocreomycetidae</taxon>
        <taxon>Hypocreales</taxon>
        <taxon>Hypocreaceae</taxon>
        <taxon>Trichoderma</taxon>
    </lineage>
</organism>
<dbReference type="AlphaFoldDB" id="A0A2K0T2H3"/>
<evidence type="ECO:0000313" key="2">
    <source>
        <dbReference type="EMBL" id="PNP39725.1"/>
    </source>
</evidence>
<feature type="region of interest" description="Disordered" evidence="1">
    <location>
        <begin position="45"/>
        <end position="87"/>
    </location>
</feature>
<gene>
    <name evidence="2" type="ORF">TGAMA5MH_08396</name>
</gene>
<proteinExistence type="predicted"/>
<protein>
    <submittedName>
        <fullName evidence="2">Uncharacterized protein</fullName>
    </submittedName>
</protein>
<dbReference type="Proteomes" id="UP000236546">
    <property type="component" value="Unassembled WGS sequence"/>
</dbReference>
<evidence type="ECO:0000256" key="1">
    <source>
        <dbReference type="SAM" id="MobiDB-lite"/>
    </source>
</evidence>
<name>A0A2K0T2H3_9HYPO</name>
<feature type="compositionally biased region" description="Polar residues" evidence="1">
    <location>
        <begin position="50"/>
        <end position="62"/>
    </location>
</feature>
<evidence type="ECO:0000313" key="3">
    <source>
        <dbReference type="Proteomes" id="UP000236546"/>
    </source>
</evidence>
<sequence length="149" mass="16912">MNDVLRDSPFGQIVRFLSKNKYFQYAEERDGFQNPYYGSQTLQKEVDTELPTTAASSNTTLEEPTEEFSTKPPPAEATNGVENGLSDNPIERVVTMQSHSEVQKIESRPIKPTTTSDGTILVDWYTTDDPENPQNWSALRKGFISFQIW</sequence>
<dbReference type="OrthoDB" id="3357846at2759"/>
<reference evidence="2 3" key="1">
    <citation type="submission" date="2017-02" db="EMBL/GenBank/DDBJ databases">
        <title>Genomes of Trichoderma spp. with biocontrol activity.</title>
        <authorList>
            <person name="Gardiner D."/>
            <person name="Kazan K."/>
            <person name="Vos C."/>
            <person name="Harvey P."/>
        </authorList>
    </citation>
    <scope>NUCLEOTIDE SEQUENCE [LARGE SCALE GENOMIC DNA]</scope>
    <source>
        <strain evidence="2 3">A5MH</strain>
    </source>
</reference>